<dbReference type="GO" id="GO:0060261">
    <property type="term" value="P:positive regulation of transcription initiation by RNA polymerase II"/>
    <property type="evidence" value="ECO:0007669"/>
    <property type="project" value="InterPro"/>
</dbReference>
<sequence length="107" mass="12332">MPRSKKVLHSDCSDSHSNEQPPAKRAKTEKQRLSSGVKTEDGTVFDLDRYKRVTVREFKGKLYIDIREFYEQNGKQLPGKKGISLQPEQWRKLLSMTDDINAALAEH</sequence>
<dbReference type="Pfam" id="PF02229">
    <property type="entry name" value="PC4"/>
    <property type="match status" value="1"/>
</dbReference>
<comment type="subcellular location">
    <subcellularLocation>
        <location evidence="1">Nucleus</location>
    </subcellularLocation>
</comment>
<reference evidence="9" key="1">
    <citation type="submission" date="2022-07" db="EMBL/GenBank/DDBJ databases">
        <authorList>
            <person name="Trinca V."/>
            <person name="Uliana J.V.C."/>
            <person name="Torres T.T."/>
            <person name="Ward R.J."/>
            <person name="Monesi N."/>
        </authorList>
    </citation>
    <scope>NUCLEOTIDE SEQUENCE</scope>
    <source>
        <strain evidence="9">HSMRA1968</strain>
        <tissue evidence="9">Whole embryos</tissue>
    </source>
</reference>
<evidence type="ECO:0000256" key="4">
    <source>
        <dbReference type="ARBA" id="ARBA00023125"/>
    </source>
</evidence>
<dbReference type="InterPro" id="IPR003173">
    <property type="entry name" value="PC4_C"/>
</dbReference>
<dbReference type="Proteomes" id="UP001151699">
    <property type="component" value="Chromosome B"/>
</dbReference>
<feature type="compositionally biased region" description="Basic and acidic residues" evidence="7">
    <location>
        <begin position="8"/>
        <end position="17"/>
    </location>
</feature>
<dbReference type="GO" id="GO:0005634">
    <property type="term" value="C:nucleus"/>
    <property type="evidence" value="ECO:0007669"/>
    <property type="project" value="UniProtKB-SubCell"/>
</dbReference>
<evidence type="ECO:0000313" key="9">
    <source>
        <dbReference type="EMBL" id="KAJ6644489.1"/>
    </source>
</evidence>
<evidence type="ECO:0000256" key="7">
    <source>
        <dbReference type="SAM" id="MobiDB-lite"/>
    </source>
</evidence>
<keyword evidence="5" id="KW-0804">Transcription</keyword>
<dbReference type="OrthoDB" id="2505440at2759"/>
<evidence type="ECO:0000313" key="10">
    <source>
        <dbReference type="Proteomes" id="UP001151699"/>
    </source>
</evidence>
<proteinExistence type="inferred from homology"/>
<keyword evidence="10" id="KW-1185">Reference proteome</keyword>
<name>A0A9Q0S4F1_9DIPT</name>
<dbReference type="GO" id="GO:0003677">
    <property type="term" value="F:DNA binding"/>
    <property type="evidence" value="ECO:0007669"/>
    <property type="project" value="UniProtKB-KW"/>
</dbReference>
<dbReference type="SUPFAM" id="SSF54447">
    <property type="entry name" value="ssDNA-binding transcriptional regulator domain"/>
    <property type="match status" value="1"/>
</dbReference>
<comment type="caution">
    <text evidence="9">The sequence shown here is derived from an EMBL/GenBank/DDBJ whole genome shotgun (WGS) entry which is preliminary data.</text>
</comment>
<keyword evidence="4" id="KW-0238">DNA-binding</keyword>
<feature type="compositionally biased region" description="Basic and acidic residues" evidence="7">
    <location>
        <begin position="26"/>
        <end position="38"/>
    </location>
</feature>
<dbReference type="InterPro" id="IPR009044">
    <property type="entry name" value="ssDNA-bd_transcriptional_reg"/>
</dbReference>
<evidence type="ECO:0000259" key="8">
    <source>
        <dbReference type="Pfam" id="PF02229"/>
    </source>
</evidence>
<accession>A0A9Q0S4F1</accession>
<evidence type="ECO:0000256" key="1">
    <source>
        <dbReference type="ARBA" id="ARBA00004123"/>
    </source>
</evidence>
<dbReference type="Gene3D" id="2.30.31.10">
    <property type="entry name" value="Transcriptional Coactivator Pc4, Chain A"/>
    <property type="match status" value="1"/>
</dbReference>
<feature type="domain" description="Transcriptional coactivator p15 (PC4) C-terminal" evidence="8">
    <location>
        <begin position="45"/>
        <end position="95"/>
    </location>
</feature>
<dbReference type="EMBL" id="WJQU01000002">
    <property type="protein sequence ID" value="KAJ6644489.1"/>
    <property type="molecule type" value="Genomic_DNA"/>
</dbReference>
<comment type="similarity">
    <text evidence="2">Belongs to the transcriptional coactivator PC4 family.</text>
</comment>
<feature type="region of interest" description="Disordered" evidence="7">
    <location>
        <begin position="1"/>
        <end position="38"/>
    </location>
</feature>
<protein>
    <submittedName>
        <fullName evidence="9">RNA polymerase II transcriptional coactivator KIWI</fullName>
    </submittedName>
</protein>
<organism evidence="9 10">
    <name type="scientific">Pseudolycoriella hygida</name>
    <dbReference type="NCBI Taxonomy" id="35572"/>
    <lineage>
        <taxon>Eukaryota</taxon>
        <taxon>Metazoa</taxon>
        <taxon>Ecdysozoa</taxon>
        <taxon>Arthropoda</taxon>
        <taxon>Hexapoda</taxon>
        <taxon>Insecta</taxon>
        <taxon>Pterygota</taxon>
        <taxon>Neoptera</taxon>
        <taxon>Endopterygota</taxon>
        <taxon>Diptera</taxon>
        <taxon>Nematocera</taxon>
        <taxon>Sciaroidea</taxon>
        <taxon>Sciaridae</taxon>
        <taxon>Pseudolycoriella</taxon>
    </lineage>
</organism>
<dbReference type="AlphaFoldDB" id="A0A9Q0S4F1"/>
<keyword evidence="3" id="KW-0805">Transcription regulation</keyword>
<keyword evidence="6" id="KW-0539">Nucleus</keyword>
<dbReference type="GO" id="GO:0003713">
    <property type="term" value="F:transcription coactivator activity"/>
    <property type="evidence" value="ECO:0007669"/>
    <property type="project" value="InterPro"/>
</dbReference>
<evidence type="ECO:0000256" key="3">
    <source>
        <dbReference type="ARBA" id="ARBA00023015"/>
    </source>
</evidence>
<dbReference type="PANTHER" id="PTHR13215">
    <property type="entry name" value="RNA POLYMERASE II TRANSCRIPTIONAL COACTIVATOR"/>
    <property type="match status" value="1"/>
</dbReference>
<evidence type="ECO:0000256" key="6">
    <source>
        <dbReference type="ARBA" id="ARBA00023242"/>
    </source>
</evidence>
<dbReference type="InterPro" id="IPR045125">
    <property type="entry name" value="Sub1/Tcp4-like"/>
</dbReference>
<evidence type="ECO:0000256" key="5">
    <source>
        <dbReference type="ARBA" id="ARBA00023163"/>
    </source>
</evidence>
<gene>
    <name evidence="9" type="primary">KIWI</name>
    <name evidence="9" type="ORF">Bhyg_09458</name>
</gene>
<evidence type="ECO:0000256" key="2">
    <source>
        <dbReference type="ARBA" id="ARBA00009001"/>
    </source>
</evidence>